<keyword evidence="5 11" id="KW-0418">Kinase</keyword>
<dbReference type="PROSITE" id="PS00108">
    <property type="entry name" value="PROTEIN_KINASE_ST"/>
    <property type="match status" value="1"/>
</dbReference>
<gene>
    <name evidence="11" type="ORF">IE077_003282</name>
</gene>
<evidence type="ECO:0000256" key="3">
    <source>
        <dbReference type="ARBA" id="ARBA00022679"/>
    </source>
</evidence>
<keyword evidence="6" id="KW-0067">ATP-binding</keyword>
<evidence type="ECO:0000256" key="4">
    <source>
        <dbReference type="ARBA" id="ARBA00022741"/>
    </source>
</evidence>
<proteinExistence type="predicted"/>
<evidence type="ECO:0000313" key="11">
    <source>
        <dbReference type="EMBL" id="KAF8820337.1"/>
    </source>
</evidence>
<sequence length="501" mass="55837">MLDPSKEERDESTYYPLPVTQESSSSCDPSVSPKEEQPLPLHDAVSLQRSHLPAPRVSSDSQIPVYTGSSQIASPDSSATPASAKPIRDRSSNQNHKSFAPKSAHNPNTLPDPPLDVLGQSVHKSGDSPNSQLIPNYAATLSPANKNRRKLQDFEFGSFLGDGALGRVYHARHSVTGNEVAIKVVQKSRIANETLRIRLFTERSIWKDLNHPSIIRLQCTFQDDAALYFVQELGGLTNLSEKLVRWGGTLPYDIAKFYTAEIVGMIWYLRSKSVAHRDLKPHNLLVNKDGHLKLIDFNSAIVLPISSTSSSSHANLPSSSHKDRNFVNTSPCVNEDTIQLVGTMAYAPPELFDLREDVGFAADLWALGCITYQFFAGQSPFADDSEKTMRERISNVDYHFPKGFPPPIEDFVQKLLLFDPEKRLGATDLNELTGHPFLKDVNISQIHKCTLPMDLYETEQFAVNDPDLAKTLAKNELEDLEFTPNIGESFSSGKRRMRNLY</sequence>
<evidence type="ECO:0000256" key="2">
    <source>
        <dbReference type="ARBA" id="ARBA00022527"/>
    </source>
</evidence>
<evidence type="ECO:0000259" key="10">
    <source>
        <dbReference type="PROSITE" id="PS50011"/>
    </source>
</evidence>
<feature type="compositionally biased region" description="Low complexity" evidence="9">
    <location>
        <begin position="73"/>
        <end position="85"/>
    </location>
</feature>
<comment type="caution">
    <text evidence="11">The sequence shown here is derived from an EMBL/GenBank/DDBJ whole genome shotgun (WGS) entry which is preliminary data.</text>
</comment>
<comment type="catalytic activity">
    <reaction evidence="8">
        <text>L-seryl-[protein] + ATP = O-phospho-L-seryl-[protein] + ADP + H(+)</text>
        <dbReference type="Rhea" id="RHEA:17989"/>
        <dbReference type="Rhea" id="RHEA-COMP:9863"/>
        <dbReference type="Rhea" id="RHEA-COMP:11604"/>
        <dbReference type="ChEBI" id="CHEBI:15378"/>
        <dbReference type="ChEBI" id="CHEBI:29999"/>
        <dbReference type="ChEBI" id="CHEBI:30616"/>
        <dbReference type="ChEBI" id="CHEBI:83421"/>
        <dbReference type="ChEBI" id="CHEBI:456216"/>
        <dbReference type="EC" id="2.7.11.1"/>
    </reaction>
</comment>
<dbReference type="PROSITE" id="PS50011">
    <property type="entry name" value="PROTEIN_KINASE_DOM"/>
    <property type="match status" value="1"/>
</dbReference>
<comment type="catalytic activity">
    <reaction evidence="7">
        <text>L-threonyl-[protein] + ATP = O-phospho-L-threonyl-[protein] + ADP + H(+)</text>
        <dbReference type="Rhea" id="RHEA:46608"/>
        <dbReference type="Rhea" id="RHEA-COMP:11060"/>
        <dbReference type="Rhea" id="RHEA-COMP:11605"/>
        <dbReference type="ChEBI" id="CHEBI:15378"/>
        <dbReference type="ChEBI" id="CHEBI:30013"/>
        <dbReference type="ChEBI" id="CHEBI:30616"/>
        <dbReference type="ChEBI" id="CHEBI:61977"/>
        <dbReference type="ChEBI" id="CHEBI:456216"/>
        <dbReference type="EC" id="2.7.11.1"/>
    </reaction>
</comment>
<dbReference type="EMBL" id="JADAQX010000415">
    <property type="protein sequence ID" value="KAF8820337.1"/>
    <property type="molecule type" value="Genomic_DNA"/>
</dbReference>
<dbReference type="PANTHER" id="PTHR24356">
    <property type="entry name" value="SERINE/THREONINE-PROTEIN KINASE"/>
    <property type="match status" value="1"/>
</dbReference>
<feature type="compositionally biased region" description="Polar residues" evidence="9">
    <location>
        <begin position="58"/>
        <end position="72"/>
    </location>
</feature>
<dbReference type="GO" id="GO:0016301">
    <property type="term" value="F:kinase activity"/>
    <property type="evidence" value="ECO:0007669"/>
    <property type="project" value="UniProtKB-KW"/>
</dbReference>
<dbReference type="Gene3D" id="3.30.200.20">
    <property type="entry name" value="Phosphorylase Kinase, domain 1"/>
    <property type="match status" value="1"/>
</dbReference>
<dbReference type="SMART" id="SM00220">
    <property type="entry name" value="S_TKc"/>
    <property type="match status" value="1"/>
</dbReference>
<dbReference type="Proteomes" id="UP000823046">
    <property type="component" value="Unassembled WGS sequence"/>
</dbReference>
<evidence type="ECO:0000313" key="12">
    <source>
        <dbReference type="Proteomes" id="UP000823046"/>
    </source>
</evidence>
<dbReference type="InterPro" id="IPR008271">
    <property type="entry name" value="Ser/Thr_kinase_AS"/>
</dbReference>
<dbReference type="InterPro" id="IPR050236">
    <property type="entry name" value="Ser_Thr_kinase_AGC"/>
</dbReference>
<feature type="compositionally biased region" description="Low complexity" evidence="9">
    <location>
        <begin position="23"/>
        <end position="32"/>
    </location>
</feature>
<dbReference type="InterPro" id="IPR000719">
    <property type="entry name" value="Prot_kinase_dom"/>
</dbReference>
<dbReference type="SUPFAM" id="SSF56112">
    <property type="entry name" value="Protein kinase-like (PK-like)"/>
    <property type="match status" value="1"/>
</dbReference>
<feature type="compositionally biased region" description="Basic and acidic residues" evidence="9">
    <location>
        <begin position="1"/>
        <end position="12"/>
    </location>
</feature>
<accession>A0ABQ7J8M4</accession>
<dbReference type="Pfam" id="PF00069">
    <property type="entry name" value="Pkinase"/>
    <property type="match status" value="1"/>
</dbReference>
<evidence type="ECO:0000256" key="7">
    <source>
        <dbReference type="ARBA" id="ARBA00047899"/>
    </source>
</evidence>
<keyword evidence="3" id="KW-0808">Transferase</keyword>
<reference evidence="11 12" key="1">
    <citation type="journal article" date="2020" name="bioRxiv">
        <title>Metabolic contributions of an alphaproteobacterial endosymbiont in the apicomplexan Cardiosporidium cionae.</title>
        <authorList>
            <person name="Hunter E.S."/>
            <person name="Paight C.J."/>
            <person name="Lane C.E."/>
        </authorList>
    </citation>
    <scope>NUCLEOTIDE SEQUENCE [LARGE SCALE GENOMIC DNA]</scope>
    <source>
        <strain evidence="11">ESH_2018</strain>
    </source>
</reference>
<feature type="domain" description="Protein kinase" evidence="10">
    <location>
        <begin position="154"/>
        <end position="438"/>
    </location>
</feature>
<protein>
    <recommendedName>
        <fullName evidence="1">non-specific serine/threonine protein kinase</fullName>
        <ecNumber evidence="1">2.7.11.1</ecNumber>
    </recommendedName>
</protein>
<dbReference type="InterPro" id="IPR011009">
    <property type="entry name" value="Kinase-like_dom_sf"/>
</dbReference>
<dbReference type="PANTHER" id="PTHR24356:SF163">
    <property type="entry name" value="3-PHOSPHOINOSITIDE-DEPENDENT PROTEIN KINASE 1-RELATED"/>
    <property type="match status" value="1"/>
</dbReference>
<feature type="region of interest" description="Disordered" evidence="9">
    <location>
        <begin position="1"/>
        <end position="135"/>
    </location>
</feature>
<evidence type="ECO:0000256" key="1">
    <source>
        <dbReference type="ARBA" id="ARBA00012513"/>
    </source>
</evidence>
<organism evidence="11 12">
    <name type="scientific">Cardiosporidium cionae</name>
    <dbReference type="NCBI Taxonomy" id="476202"/>
    <lineage>
        <taxon>Eukaryota</taxon>
        <taxon>Sar</taxon>
        <taxon>Alveolata</taxon>
        <taxon>Apicomplexa</taxon>
        <taxon>Aconoidasida</taxon>
        <taxon>Nephromycida</taxon>
        <taxon>Cardiosporidium</taxon>
    </lineage>
</organism>
<evidence type="ECO:0000256" key="9">
    <source>
        <dbReference type="SAM" id="MobiDB-lite"/>
    </source>
</evidence>
<keyword evidence="2" id="KW-0723">Serine/threonine-protein kinase</keyword>
<dbReference type="Gene3D" id="1.10.510.10">
    <property type="entry name" value="Transferase(Phosphotransferase) domain 1"/>
    <property type="match status" value="1"/>
</dbReference>
<name>A0ABQ7J8M4_9APIC</name>
<evidence type="ECO:0000256" key="5">
    <source>
        <dbReference type="ARBA" id="ARBA00022777"/>
    </source>
</evidence>
<keyword evidence="12" id="KW-1185">Reference proteome</keyword>
<dbReference type="EC" id="2.7.11.1" evidence="1"/>
<keyword evidence="4" id="KW-0547">Nucleotide-binding</keyword>
<evidence type="ECO:0000256" key="8">
    <source>
        <dbReference type="ARBA" id="ARBA00048679"/>
    </source>
</evidence>
<evidence type="ECO:0000256" key="6">
    <source>
        <dbReference type="ARBA" id="ARBA00022840"/>
    </source>
</evidence>